<name>A0A151JCX2_9VIBR</name>
<proteinExistence type="predicted"/>
<comment type="caution">
    <text evidence="1">The sequence shown here is derived from an EMBL/GenBank/DDBJ whole genome shotgun (WGS) entry which is preliminary data.</text>
</comment>
<accession>A0A151JCX2</accession>
<dbReference type="Proteomes" id="UP000075349">
    <property type="component" value="Unassembled WGS sequence"/>
</dbReference>
<evidence type="ECO:0000313" key="2">
    <source>
        <dbReference type="Proteomes" id="UP000075349"/>
    </source>
</evidence>
<dbReference type="AlphaFoldDB" id="A0A151JCX2"/>
<evidence type="ECO:0000313" key="1">
    <source>
        <dbReference type="EMBL" id="KYN23595.1"/>
    </source>
</evidence>
<gene>
    <name evidence="1" type="ORF">AUQ44_16590</name>
</gene>
<organism evidence="1 2">
    <name type="scientific">Vibrio cidicii</name>
    <dbReference type="NCBI Taxonomy" id="1763883"/>
    <lineage>
        <taxon>Bacteria</taxon>
        <taxon>Pseudomonadati</taxon>
        <taxon>Pseudomonadota</taxon>
        <taxon>Gammaproteobacteria</taxon>
        <taxon>Vibrionales</taxon>
        <taxon>Vibrionaceae</taxon>
        <taxon>Vibrio</taxon>
    </lineage>
</organism>
<protein>
    <submittedName>
        <fullName evidence="1">Uncharacterized protein</fullName>
    </submittedName>
</protein>
<sequence length="264" mass="29878">MHLVPASKSSELLDTLTDVIFSNEKMNDIDFATFKRKASQLPTEEERVLVEILTYCAADKIEQAKEKALSAIKHFGYDGFVSSNIIWAMIQKGKPTVAYEAVQRMPLECSDGYDIGNIVSVIWLFNDFGLDAQLNEWLMRTQQQQLIEWKQSCSEGRLMIMRDIEEKFSVSSNTINELSVLAAKVIEQHDKVVLNYTTLSVLPESSKATLTLYVECPPEKIFDLNWDLSGALVDAELDEIRCVTHFEVLPEGVPTFAERLQNAC</sequence>
<dbReference type="EMBL" id="LOMK01000002">
    <property type="protein sequence ID" value="KYN23595.1"/>
    <property type="molecule type" value="Genomic_DNA"/>
</dbReference>
<reference evidence="2" key="1">
    <citation type="submission" date="2015-12" db="EMBL/GenBank/DDBJ databases">
        <authorList>
            <person name="Tarr C.L."/>
            <person name="Gladney L.M."/>
        </authorList>
    </citation>
    <scope>NUCLEOTIDE SEQUENCE [LARGE SCALE GENOMIC DNA]</scope>
    <source>
        <strain evidence="2">2756-81</strain>
    </source>
</reference>